<dbReference type="PROSITE" id="PS51257">
    <property type="entry name" value="PROKAR_LIPOPROTEIN"/>
    <property type="match status" value="1"/>
</dbReference>
<dbReference type="GO" id="GO:0009306">
    <property type="term" value="P:protein secretion"/>
    <property type="evidence" value="ECO:0007669"/>
    <property type="project" value="InterPro"/>
</dbReference>
<protein>
    <submittedName>
        <fullName evidence="8">Type II secretion system protein D</fullName>
    </submittedName>
</protein>
<keyword evidence="5" id="KW-0998">Cell outer membrane</keyword>
<gene>
    <name evidence="8" type="primary">outD_6</name>
    <name evidence="8" type="ORF">GALL_256330</name>
</gene>
<evidence type="ECO:0000256" key="4">
    <source>
        <dbReference type="ARBA" id="ARBA00023136"/>
    </source>
</evidence>
<name>A0A1J5RJY0_9ZZZZ</name>
<sequence length="627" mass="67164">MRKNKKTLRLLCAVFVLSMSSCAHESTVQPSKGHIDGRNTATNQVAAESAAGNAPASGAIPKPVINNTYLPPPKPKAKEPVYSIVVYDTPVKEVLFAIARDSKLNVDINPNVQGRVTLNAVDQTLPAILERLSKQVDLTYKIQNNVLTIAPDSPVLRTYQINYVNMQRVTKGGISVANEIASSANVAGSTANKNLNISSTSVESESKNYFWDSLIQNIKDILAESDKEVLVNRLGTDKRLQAQYDVQGRGTGGATISSSKDGGNLKSSGNNSSATGSGTGGVTGSGDQNVQGDVNENSEKNLKEYKTLFAASVIANKETGVLSVRATRRQHQSVQEFIDRVQAGAKRQVLIEASIVEITLNDQYQAGVDWSRLGAGGALNGFTFKQDLLGTDLTTAPRIAIGYNKATAIGDLAASIRLLQTFGNTKVLSSPKLMVLNSQTAILKVVDNLVYFTVKADTTTSSTGPSVTTFTTTPHTVPVGVWMSVTPQINENSAVTLNVRPTIARQIGLGVRDPNPSLNLDSRIPEIQVREMESMLQVNSGNTVILGGLMQDEVANTDNGVPGLMSMPIIGKMFNAKNNSAKKTELVIFLRPTVIGNASLESDELASYKQYLPAQQLEKTLDASGER</sequence>
<dbReference type="InterPro" id="IPR050810">
    <property type="entry name" value="Bact_Secretion_Sys_Channel"/>
</dbReference>
<dbReference type="AlphaFoldDB" id="A0A1J5RJY0"/>
<evidence type="ECO:0000313" key="8">
    <source>
        <dbReference type="EMBL" id="OIQ92412.1"/>
    </source>
</evidence>
<dbReference type="Pfam" id="PF00263">
    <property type="entry name" value="Secretin"/>
    <property type="match status" value="1"/>
</dbReference>
<reference evidence="8" key="1">
    <citation type="submission" date="2016-10" db="EMBL/GenBank/DDBJ databases">
        <title>Sequence of Gallionella enrichment culture.</title>
        <authorList>
            <person name="Poehlein A."/>
            <person name="Muehling M."/>
            <person name="Daniel R."/>
        </authorList>
    </citation>
    <scope>NUCLEOTIDE SEQUENCE</scope>
</reference>
<dbReference type="EMBL" id="MLJW01000232">
    <property type="protein sequence ID" value="OIQ92412.1"/>
    <property type="molecule type" value="Genomic_DNA"/>
</dbReference>
<dbReference type="PANTHER" id="PTHR30332">
    <property type="entry name" value="PROBABLE GENERAL SECRETION PATHWAY PROTEIN D"/>
    <property type="match status" value="1"/>
</dbReference>
<accession>A0A1J5RJY0</accession>
<dbReference type="Gene3D" id="3.55.50.30">
    <property type="match status" value="1"/>
</dbReference>
<keyword evidence="2" id="KW-0813">Transport</keyword>
<dbReference type="PANTHER" id="PTHR30332:SF24">
    <property type="entry name" value="SECRETIN GSPD-RELATED"/>
    <property type="match status" value="1"/>
</dbReference>
<dbReference type="GO" id="GO:0015627">
    <property type="term" value="C:type II protein secretion system complex"/>
    <property type="evidence" value="ECO:0007669"/>
    <property type="project" value="TreeGrafter"/>
</dbReference>
<feature type="domain" description="Secretin/TonB short N-terminal" evidence="7">
    <location>
        <begin position="104"/>
        <end position="152"/>
    </location>
</feature>
<evidence type="ECO:0000256" key="3">
    <source>
        <dbReference type="ARBA" id="ARBA00022729"/>
    </source>
</evidence>
<dbReference type="NCBIfam" id="TIGR02519">
    <property type="entry name" value="pilus_MshL"/>
    <property type="match status" value="1"/>
</dbReference>
<keyword evidence="4" id="KW-0472">Membrane</keyword>
<dbReference type="GO" id="GO:0009297">
    <property type="term" value="P:pilus assembly"/>
    <property type="evidence" value="ECO:0007669"/>
    <property type="project" value="InterPro"/>
</dbReference>
<dbReference type="Pfam" id="PF07655">
    <property type="entry name" value="Secretin_N_2"/>
    <property type="match status" value="1"/>
</dbReference>
<dbReference type="GO" id="GO:0019867">
    <property type="term" value="C:outer membrane"/>
    <property type="evidence" value="ECO:0007669"/>
    <property type="project" value="InterPro"/>
</dbReference>
<evidence type="ECO:0000259" key="7">
    <source>
        <dbReference type="SMART" id="SM00965"/>
    </source>
</evidence>
<evidence type="ECO:0000256" key="5">
    <source>
        <dbReference type="ARBA" id="ARBA00023237"/>
    </source>
</evidence>
<dbReference type="InterPro" id="IPR004846">
    <property type="entry name" value="T2SS/T3SS_dom"/>
</dbReference>
<comment type="subcellular location">
    <subcellularLocation>
        <location evidence="1">Membrane</location>
    </subcellularLocation>
</comment>
<proteinExistence type="predicted"/>
<dbReference type="InterPro" id="IPR013358">
    <property type="entry name" value="Pilus_biogenesis_MshL"/>
</dbReference>
<evidence type="ECO:0000256" key="6">
    <source>
        <dbReference type="SAM" id="MobiDB-lite"/>
    </source>
</evidence>
<keyword evidence="3" id="KW-0732">Signal</keyword>
<dbReference type="InterPro" id="IPR001775">
    <property type="entry name" value="GspD/PilQ"/>
</dbReference>
<evidence type="ECO:0000256" key="1">
    <source>
        <dbReference type="ARBA" id="ARBA00004370"/>
    </source>
</evidence>
<dbReference type="SMART" id="SM00965">
    <property type="entry name" value="STN"/>
    <property type="match status" value="1"/>
</dbReference>
<feature type="region of interest" description="Disordered" evidence="6">
    <location>
        <begin position="245"/>
        <end position="296"/>
    </location>
</feature>
<comment type="caution">
    <text evidence="8">The sequence shown here is derived from an EMBL/GenBank/DDBJ whole genome shotgun (WGS) entry which is preliminary data.</text>
</comment>
<evidence type="ECO:0000256" key="2">
    <source>
        <dbReference type="ARBA" id="ARBA00022448"/>
    </source>
</evidence>
<feature type="compositionally biased region" description="Low complexity" evidence="6">
    <location>
        <begin position="257"/>
        <end position="276"/>
    </location>
</feature>
<organism evidence="8">
    <name type="scientific">mine drainage metagenome</name>
    <dbReference type="NCBI Taxonomy" id="410659"/>
    <lineage>
        <taxon>unclassified sequences</taxon>
        <taxon>metagenomes</taxon>
        <taxon>ecological metagenomes</taxon>
    </lineage>
</organism>
<dbReference type="InterPro" id="IPR011662">
    <property type="entry name" value="Secretin/TonB_short_N"/>
</dbReference>
<dbReference type="InterPro" id="IPR011514">
    <property type="entry name" value="Secretin_N_2"/>
</dbReference>
<dbReference type="PRINTS" id="PR00811">
    <property type="entry name" value="BCTERIALGSPD"/>
</dbReference>